<dbReference type="AlphaFoldDB" id="A0A644YW35"/>
<dbReference type="Pfam" id="PF23759">
    <property type="entry name" value="GBD_T9SS_assoc"/>
    <property type="match status" value="3"/>
</dbReference>
<comment type="caution">
    <text evidence="2">The sequence shown here is derived from an EMBL/GenBank/DDBJ whole genome shotgun (WGS) entry which is preliminary data.</text>
</comment>
<feature type="domain" description="T9SS-like galactose binding" evidence="1">
    <location>
        <begin position="156"/>
        <end position="278"/>
    </location>
</feature>
<proteinExistence type="predicted"/>
<sequence length="586" mass="60720">MKLIFGIAVLIAFVSYNGNLFAQSDGCSAATAIPITVNCSSPVSGTTAGATQTIAGCVGTADDDVWYTFTATATSHVITVTPSAGLDPVLQLFSGTCSTLVSINCMDLGFTGEAETIYATGLTIGVTYTLRVYHYYTGSGTGTFDICITTAPPAPSNDNCSNATLLNVNSSCSPTLGTSISATQSQTGCAGTADDDVWYRFVATNAVQTIYVNPVGDEDLVLELFSGTCSALTSLYCVDQGFSGDPETINAVGLIPGTTYYVRTYDYYSGNGGGSFNICIIGTPTPTPTNDEPCDAIPLPPVTSSCDYLSFTTTGATTTTSAPTPASCAGGSSPMQGGFNNTPQPKDVWFSITVPSSGIISIMAKPGYGFNDAVMALYSGSCSSLTQIACSDDNNYPGTANDFKPFLLATGLTPGATVYLRYWAFSGNTTGNFGFCVTTPTNDACSTALYICDLNGYKGTTGEAYTADRPGNMRGNAETNNPPTYTYTPGTCQGGIFGAGGTWGTGAANCDVQINNNSWIRFTAANDSAVLNVDVYDCYVGAGIQMQVFSAATACATFVPVSNFEESGTHIEITARGLTVGSDYIL</sequence>
<accession>A0A644YW35</accession>
<dbReference type="InterPro" id="IPR056600">
    <property type="entry name" value="GBD_T9SS_assoc"/>
</dbReference>
<name>A0A644YW35_9ZZZZ</name>
<feature type="domain" description="T9SS-like galactose binding" evidence="1">
    <location>
        <begin position="325"/>
        <end position="395"/>
    </location>
</feature>
<protein>
    <recommendedName>
        <fullName evidence="1">T9SS-like galactose binding domain-containing protein</fullName>
    </recommendedName>
</protein>
<feature type="domain" description="T9SS-like galactose binding" evidence="1">
    <location>
        <begin position="25"/>
        <end position="146"/>
    </location>
</feature>
<dbReference type="Gene3D" id="2.60.120.380">
    <property type="match status" value="2"/>
</dbReference>
<evidence type="ECO:0000259" key="1">
    <source>
        <dbReference type="Pfam" id="PF23759"/>
    </source>
</evidence>
<reference evidence="2" key="1">
    <citation type="submission" date="2019-08" db="EMBL/GenBank/DDBJ databases">
        <authorList>
            <person name="Kucharzyk K."/>
            <person name="Murdoch R.W."/>
            <person name="Higgins S."/>
            <person name="Loffler F."/>
        </authorList>
    </citation>
    <scope>NUCLEOTIDE SEQUENCE</scope>
</reference>
<organism evidence="2">
    <name type="scientific">bioreactor metagenome</name>
    <dbReference type="NCBI Taxonomy" id="1076179"/>
    <lineage>
        <taxon>unclassified sequences</taxon>
        <taxon>metagenomes</taxon>
        <taxon>ecological metagenomes</taxon>
    </lineage>
</organism>
<dbReference type="EMBL" id="VSSQ01006254">
    <property type="protein sequence ID" value="MPM32061.1"/>
    <property type="molecule type" value="Genomic_DNA"/>
</dbReference>
<evidence type="ECO:0000313" key="2">
    <source>
        <dbReference type="EMBL" id="MPM32061.1"/>
    </source>
</evidence>
<gene>
    <name evidence="2" type="ORF">SDC9_78619</name>
</gene>